<accession>A0A1Q9D7D8</accession>
<feature type="transmembrane region" description="Helical" evidence="12">
    <location>
        <begin position="757"/>
        <end position="779"/>
    </location>
</feature>
<feature type="transmembrane region" description="Helical" evidence="12">
    <location>
        <begin position="398"/>
        <end position="416"/>
    </location>
</feature>
<feature type="compositionally biased region" description="Polar residues" evidence="11">
    <location>
        <begin position="669"/>
        <end position="689"/>
    </location>
</feature>
<comment type="caution">
    <text evidence="14">The sequence shown here is derived from an EMBL/GenBank/DDBJ whole genome shotgun (WGS) entry which is preliminary data.</text>
</comment>
<dbReference type="PROSITE" id="PS50042">
    <property type="entry name" value="CNMP_BINDING_3"/>
    <property type="match status" value="1"/>
</dbReference>
<keyword evidence="3" id="KW-0633">Potassium transport</keyword>
<feature type="transmembrane region" description="Helical" evidence="12">
    <location>
        <begin position="843"/>
        <end position="867"/>
    </location>
</feature>
<keyword evidence="9" id="KW-0406">Ion transport</keyword>
<evidence type="ECO:0000256" key="1">
    <source>
        <dbReference type="ARBA" id="ARBA00004141"/>
    </source>
</evidence>
<sequence>MSVSCAALVNTGCPRKSIHLKFSPTKTTFASAQILGNGSGLLEQGPERLPLPPGGHLQLAGQAWRTPLAWSPRSTADLIVNSLTATSERHGPADSKRHHDHWRRRHGARPLTASDWSRTSPSALDWTLNATMADCTQFFVGSTEAFTSSSLLSCTQQIKSDLVQAPLLRCNPAASVLAVTGGTQGVLVDDTLRMLVACAAARETRARRRRRADEHFEFMSFNTTNSIANLAINDDMFAASCALAAQLFFCQSMDPVCGVCRQVLFQEEEEEEEEEGEEEAEEEDDDARMNCHEVRGNCIVVGIALACVLLAVSLGRVLGATFAGLAPLAASSSRRALLHSIEQPASAYDSVVAMLQSWLVGGISLVLIYGAALVAAVANPLTKRWSPSDKGRHRRTRLASFLAVWMLESWSLQLQLQRARKSRRAGLWKSLAMRNEAEKEARARARFLAQAPEAAKPGKSSETHRVAQVLSSLQGDMAHRSFLPSLLLLALGSFLLARASLSFVSGPARAGATPVEVDAGRLRADVPSPSLLNKICGRSLRNSPSFARAMEPWREHLAALGQELETKSSLLQSLRLQNCQLEEALARWTQQGQAHGELAQAGQAGQESGGMRSHASDGQPGCWSVDEVRQLPGEAGHSLPIQWITPQSRAAKSLSLALGAAGMKIAQQAAQQTPQGKSQWVGNKSQASLSTQSSGGQSRASSPTSSSSLRLKTPAKSRLIEEGGIKFAVLRANENTILTVQKPWYIINPDRSQFASVWQFVMGFALVFVALVTPVQVSLLEPAFDFLFLLGLFVDFLFLCDFVLQFFTAYPKTTPHGLVWEVRLHHIFCHYLKTWLFLDLATLIPFDFLTVVLQAATLQDFVGLKVIRSLRLMKLMRIMKSSKVFQDFEAPLAIPYQKIALLKFMVVLLFICHWFACGWAVTLSAVDAFYPRWIDGIQEADSAYGIVTTDSPFRIYIAAFYFCSYTITSVGYGDIVPQNVLERGVCCGILLTAGLSWTYIIGEVCTIVADMTLESQEFRKTMHHLNKMMRDQRLPHDLQQRVRRYFLQNRGQSLFVARQSLMRRMSPQLQAEVSAMTNMLWLEKVSFFKSFMSFIEQQRSLGEYTAPNEACVADVAKSLRLVAFAQQETFHNVQVLYILSKGLVALNSRVGALGEVWGEDFVLSDTSLIRPVAGYALTYLELLSLTREDFMQVIQTRRITCPELFRLVRRYCVRIAVYRGILAEARRRQLYRNANAGTEASSAYPAPRQAGQAGQARVLGATFAGLAPLAVEQPANAYDSVVAMLQSWLVGGISLVLIYGAALVAAVANPLTKRRLEVRNEVEAMK</sequence>
<evidence type="ECO:0000256" key="12">
    <source>
        <dbReference type="SAM" id="Phobius"/>
    </source>
</evidence>
<dbReference type="EMBL" id="LSRX01000680">
    <property type="protein sequence ID" value="OLP91079.1"/>
    <property type="molecule type" value="Genomic_DNA"/>
</dbReference>
<evidence type="ECO:0000256" key="8">
    <source>
        <dbReference type="ARBA" id="ARBA00022989"/>
    </source>
</evidence>
<keyword evidence="5" id="KW-0631">Potassium channel</keyword>
<evidence type="ECO:0000256" key="6">
    <source>
        <dbReference type="ARBA" id="ARBA00022882"/>
    </source>
</evidence>
<comment type="subcellular location">
    <subcellularLocation>
        <location evidence="1">Membrane</location>
        <topology evidence="1">Multi-pass membrane protein</topology>
    </subcellularLocation>
</comment>
<dbReference type="SUPFAM" id="SSF81324">
    <property type="entry name" value="Voltage-gated potassium channels"/>
    <property type="match status" value="1"/>
</dbReference>
<keyword evidence="7" id="KW-0630">Potassium</keyword>
<dbReference type="SUPFAM" id="SSF51206">
    <property type="entry name" value="cAMP-binding domain-like"/>
    <property type="match status" value="1"/>
</dbReference>
<feature type="transmembrane region" description="Helical" evidence="12">
    <location>
        <begin position="786"/>
        <end position="807"/>
    </location>
</feature>
<feature type="domain" description="Cyclic nucleotide-binding" evidence="13">
    <location>
        <begin position="1154"/>
        <end position="1194"/>
    </location>
</feature>
<dbReference type="Proteomes" id="UP000186817">
    <property type="component" value="Unassembled WGS sequence"/>
</dbReference>
<dbReference type="GO" id="GO:0005249">
    <property type="term" value="F:voltage-gated potassium channel activity"/>
    <property type="evidence" value="ECO:0007669"/>
    <property type="project" value="InterPro"/>
</dbReference>
<keyword evidence="4 12" id="KW-0812">Transmembrane</keyword>
<feature type="transmembrane region" description="Helical" evidence="12">
    <location>
        <begin position="900"/>
        <end position="921"/>
    </location>
</feature>
<evidence type="ECO:0000313" key="14">
    <source>
        <dbReference type="EMBL" id="OLP91079.1"/>
    </source>
</evidence>
<dbReference type="PANTHER" id="PTHR10217:SF435">
    <property type="entry name" value="POTASSIUM VOLTAGE-GATED CHANNEL PROTEIN EAG"/>
    <property type="match status" value="1"/>
</dbReference>
<feature type="transmembrane region" description="Helical" evidence="12">
    <location>
        <begin position="953"/>
        <end position="972"/>
    </location>
</feature>
<dbReference type="GO" id="GO:0005886">
    <property type="term" value="C:plasma membrane"/>
    <property type="evidence" value="ECO:0007669"/>
    <property type="project" value="TreeGrafter"/>
</dbReference>
<dbReference type="InterPro" id="IPR050818">
    <property type="entry name" value="KCNH_animal-type"/>
</dbReference>
<name>A0A1Q9D7D8_SYMMI</name>
<keyword evidence="10 12" id="KW-0472">Membrane</keyword>
<protein>
    <submittedName>
        <fullName evidence="14">Potassium voltage-gated channel subfamily H member 6</fullName>
    </submittedName>
</protein>
<feature type="region of interest" description="Disordered" evidence="11">
    <location>
        <begin position="669"/>
        <end position="714"/>
    </location>
</feature>
<feature type="transmembrane region" description="Helical" evidence="12">
    <location>
        <begin position="984"/>
        <end position="1002"/>
    </location>
</feature>
<feature type="compositionally biased region" description="Low complexity" evidence="11">
    <location>
        <begin position="596"/>
        <end position="610"/>
    </location>
</feature>
<keyword evidence="6" id="KW-0851">Voltage-gated channel</keyword>
<evidence type="ECO:0000256" key="5">
    <source>
        <dbReference type="ARBA" id="ARBA00022826"/>
    </source>
</evidence>
<evidence type="ECO:0000256" key="10">
    <source>
        <dbReference type="ARBA" id="ARBA00023136"/>
    </source>
</evidence>
<keyword evidence="2" id="KW-0813">Transport</keyword>
<feature type="region of interest" description="Disordered" evidence="11">
    <location>
        <begin position="84"/>
        <end position="106"/>
    </location>
</feature>
<feature type="compositionally biased region" description="Acidic residues" evidence="11">
    <location>
        <begin position="268"/>
        <end position="286"/>
    </location>
</feature>
<dbReference type="InterPro" id="IPR018490">
    <property type="entry name" value="cNMP-bd_dom_sf"/>
</dbReference>
<feature type="transmembrane region" description="Helical" evidence="12">
    <location>
        <begin position="299"/>
        <end position="330"/>
    </location>
</feature>
<dbReference type="InterPro" id="IPR005821">
    <property type="entry name" value="Ion_trans_dom"/>
</dbReference>
<dbReference type="InterPro" id="IPR000595">
    <property type="entry name" value="cNMP-bd_dom"/>
</dbReference>
<proteinExistence type="predicted"/>
<evidence type="ECO:0000256" key="4">
    <source>
        <dbReference type="ARBA" id="ARBA00022692"/>
    </source>
</evidence>
<keyword evidence="6" id="KW-0407">Ion channel</keyword>
<dbReference type="Gene3D" id="1.10.287.70">
    <property type="match status" value="1"/>
</dbReference>
<dbReference type="OrthoDB" id="433888at2759"/>
<dbReference type="GO" id="GO:0042391">
    <property type="term" value="P:regulation of membrane potential"/>
    <property type="evidence" value="ECO:0007669"/>
    <property type="project" value="TreeGrafter"/>
</dbReference>
<evidence type="ECO:0000313" key="15">
    <source>
        <dbReference type="Proteomes" id="UP000186817"/>
    </source>
</evidence>
<organism evidence="14 15">
    <name type="scientific">Symbiodinium microadriaticum</name>
    <name type="common">Dinoflagellate</name>
    <name type="synonym">Zooxanthella microadriatica</name>
    <dbReference type="NCBI Taxonomy" id="2951"/>
    <lineage>
        <taxon>Eukaryota</taxon>
        <taxon>Sar</taxon>
        <taxon>Alveolata</taxon>
        <taxon>Dinophyceae</taxon>
        <taxon>Suessiales</taxon>
        <taxon>Symbiodiniaceae</taxon>
        <taxon>Symbiodinium</taxon>
    </lineage>
</organism>
<feature type="transmembrane region" description="Helical" evidence="12">
    <location>
        <begin position="351"/>
        <end position="378"/>
    </location>
</feature>
<dbReference type="GO" id="GO:0034702">
    <property type="term" value="C:monoatomic ion channel complex"/>
    <property type="evidence" value="ECO:0007669"/>
    <property type="project" value="UniProtKB-KW"/>
</dbReference>
<feature type="compositionally biased region" description="Low complexity" evidence="11">
    <location>
        <begin position="690"/>
        <end position="711"/>
    </location>
</feature>
<evidence type="ECO:0000259" key="13">
    <source>
        <dbReference type="PROSITE" id="PS50042"/>
    </source>
</evidence>
<reference evidence="14 15" key="1">
    <citation type="submission" date="2016-02" db="EMBL/GenBank/DDBJ databases">
        <title>Genome analysis of coral dinoflagellate symbionts highlights evolutionary adaptations to a symbiotic lifestyle.</title>
        <authorList>
            <person name="Aranda M."/>
            <person name="Li Y."/>
            <person name="Liew Y.J."/>
            <person name="Baumgarten S."/>
            <person name="Simakov O."/>
            <person name="Wilson M."/>
            <person name="Piel J."/>
            <person name="Ashoor H."/>
            <person name="Bougouffa S."/>
            <person name="Bajic V.B."/>
            <person name="Ryu T."/>
            <person name="Ravasi T."/>
            <person name="Bayer T."/>
            <person name="Micklem G."/>
            <person name="Kim H."/>
            <person name="Bhak J."/>
            <person name="Lajeunesse T.C."/>
            <person name="Voolstra C.R."/>
        </authorList>
    </citation>
    <scope>NUCLEOTIDE SEQUENCE [LARGE SCALE GENOMIC DNA]</scope>
    <source>
        <strain evidence="14 15">CCMP2467</strain>
    </source>
</reference>
<dbReference type="PANTHER" id="PTHR10217">
    <property type="entry name" value="VOLTAGE AND LIGAND GATED POTASSIUM CHANNEL"/>
    <property type="match status" value="1"/>
</dbReference>
<evidence type="ECO:0000256" key="3">
    <source>
        <dbReference type="ARBA" id="ARBA00022538"/>
    </source>
</evidence>
<dbReference type="PRINTS" id="PR01463">
    <property type="entry name" value="EAGCHANLFMLY"/>
</dbReference>
<keyword evidence="8 12" id="KW-1133">Transmembrane helix</keyword>
<dbReference type="InterPro" id="IPR003938">
    <property type="entry name" value="K_chnl_volt-dep_EAG/ELK/ERG"/>
</dbReference>
<dbReference type="Gene3D" id="1.10.287.630">
    <property type="entry name" value="Helix hairpin bin"/>
    <property type="match status" value="1"/>
</dbReference>
<feature type="region of interest" description="Disordered" evidence="11">
    <location>
        <begin position="268"/>
        <end position="287"/>
    </location>
</feature>
<evidence type="ECO:0000256" key="7">
    <source>
        <dbReference type="ARBA" id="ARBA00022958"/>
    </source>
</evidence>
<keyword evidence="15" id="KW-1185">Reference proteome</keyword>
<feature type="compositionally biased region" description="Basic and acidic residues" evidence="11">
    <location>
        <begin position="87"/>
        <end position="97"/>
    </location>
</feature>
<evidence type="ECO:0000256" key="9">
    <source>
        <dbReference type="ARBA" id="ARBA00023065"/>
    </source>
</evidence>
<dbReference type="Pfam" id="PF00520">
    <property type="entry name" value="Ion_trans"/>
    <property type="match status" value="1"/>
</dbReference>
<evidence type="ECO:0000256" key="2">
    <source>
        <dbReference type="ARBA" id="ARBA00022448"/>
    </source>
</evidence>
<feature type="region of interest" description="Disordered" evidence="11">
    <location>
        <begin position="596"/>
        <end position="625"/>
    </location>
</feature>
<gene>
    <name evidence="14" type="primary">KCNH6</name>
    <name evidence="14" type="ORF">AK812_SmicGene27255</name>
</gene>
<evidence type="ECO:0000256" key="11">
    <source>
        <dbReference type="SAM" id="MobiDB-lite"/>
    </source>
</evidence>
<feature type="transmembrane region" description="Helical" evidence="12">
    <location>
        <begin position="1288"/>
        <end position="1309"/>
    </location>
</feature>